<dbReference type="GO" id="GO:0006508">
    <property type="term" value="P:proteolysis"/>
    <property type="evidence" value="ECO:0007669"/>
    <property type="project" value="UniProtKB-KW"/>
</dbReference>
<evidence type="ECO:0000313" key="11">
    <source>
        <dbReference type="EMBL" id="QCQ46675.1"/>
    </source>
</evidence>
<evidence type="ECO:0000256" key="3">
    <source>
        <dbReference type="ARBA" id="ARBA00022670"/>
    </source>
</evidence>
<reference evidence="12 14" key="3">
    <citation type="submission" date="2018-08" db="EMBL/GenBank/DDBJ databases">
        <title>A genome reference for cultivated species of the human gut microbiota.</title>
        <authorList>
            <person name="Zou Y."/>
            <person name="Xue W."/>
            <person name="Luo G."/>
        </authorList>
    </citation>
    <scope>NUCLEOTIDE SEQUENCE [LARGE SCALE GENOMIC DNA]</scope>
    <source>
        <strain evidence="12 14">AM18-6</strain>
    </source>
</reference>
<evidence type="ECO:0000256" key="6">
    <source>
        <dbReference type="PIRNR" id="PIRNR001123"/>
    </source>
</evidence>
<dbReference type="GO" id="GO:0004177">
    <property type="term" value="F:aminopeptidase activity"/>
    <property type="evidence" value="ECO:0007669"/>
    <property type="project" value="UniProtKB-UniRule"/>
</dbReference>
<evidence type="ECO:0000256" key="7">
    <source>
        <dbReference type="PIRSR" id="PIRSR001123-1"/>
    </source>
</evidence>
<evidence type="ECO:0000256" key="1">
    <source>
        <dbReference type="ARBA" id="ARBA00006272"/>
    </source>
</evidence>
<dbReference type="EMBL" id="CP036546">
    <property type="protein sequence ID" value="QCQ46675.1"/>
    <property type="molecule type" value="Genomic_DNA"/>
</dbReference>
<evidence type="ECO:0000256" key="2">
    <source>
        <dbReference type="ARBA" id="ARBA00022438"/>
    </source>
</evidence>
<comment type="cofactor">
    <cofactor evidence="8">
        <name>a divalent metal cation</name>
        <dbReference type="ChEBI" id="CHEBI:60240"/>
    </cofactor>
    <text evidence="8">Binds 2 divalent metal cations per subunit.</text>
</comment>
<dbReference type="Pfam" id="PF05343">
    <property type="entry name" value="Peptidase_M42"/>
    <property type="match status" value="1"/>
</dbReference>
<feature type="active site" description="Proton acceptor" evidence="7">
    <location>
        <position position="211"/>
    </location>
</feature>
<organism evidence="9">
    <name type="scientific">Bacteroides fragilis</name>
    <dbReference type="NCBI Taxonomy" id="817"/>
    <lineage>
        <taxon>Bacteria</taxon>
        <taxon>Pseudomonadati</taxon>
        <taxon>Bacteroidota</taxon>
        <taxon>Bacteroidia</taxon>
        <taxon>Bacteroidales</taxon>
        <taxon>Bacteroidaceae</taxon>
        <taxon>Bacteroides</taxon>
    </lineage>
</organism>
<proteinExistence type="inferred from homology"/>
<feature type="binding site" evidence="8">
    <location>
        <position position="322"/>
    </location>
    <ligand>
        <name>Zn(2+)</name>
        <dbReference type="ChEBI" id="CHEBI:29105"/>
        <label>2</label>
    </ligand>
</feature>
<reference evidence="9" key="1">
    <citation type="book" date="2014" name="THE 24TH EUROPEAN CONGRESS OF CLINICAL MICROBIOLOGY AND INFECTIOUS DISEASES" publisher="ECCMID 2014" city="Barcelona, Spain">
        <title>Identification of resistance genes in three multidrug-resistant Bacteroides fragilis isolates by whole genome sequencing.</title>
        <editorList>
            <person name="Unknown"/>
            <person name="A."/>
        </editorList>
        <authorList>
            <person name="Sydenham T.V."/>
            <person name="Hasman H."/>
            <person name="Wang M."/>
            <person name="Soki J."/>
            <person name="Nagy E."/>
            <person name="Justesen U.S."/>
        </authorList>
    </citation>
    <scope>NUCLEOTIDE SEQUENCE</scope>
    <source>
        <strain evidence="9">DCMOUH0018B</strain>
        <strain evidence="11">DCMSKEJBY0001B</strain>
    </source>
</reference>
<name>A0A081U1Q3_BACFG</name>
<protein>
    <submittedName>
        <fullName evidence="10">M42 family peptidase</fullName>
    </submittedName>
</protein>
<dbReference type="SUPFAM" id="SSF101821">
    <property type="entry name" value="Aminopeptidase/glucanase lid domain"/>
    <property type="match status" value="1"/>
</dbReference>
<dbReference type="Proteomes" id="UP000036847">
    <property type="component" value="Chromosome"/>
</dbReference>
<dbReference type="PANTHER" id="PTHR32481:SF0">
    <property type="entry name" value="AMINOPEPTIDASE YPDE-RELATED"/>
    <property type="match status" value="1"/>
</dbReference>
<evidence type="ECO:0000256" key="4">
    <source>
        <dbReference type="ARBA" id="ARBA00022723"/>
    </source>
</evidence>
<feature type="binding site" evidence="8">
    <location>
        <position position="212"/>
    </location>
    <ligand>
        <name>Zn(2+)</name>
        <dbReference type="ChEBI" id="CHEBI:29105"/>
        <label>2</label>
    </ligand>
</feature>
<evidence type="ECO:0000313" key="10">
    <source>
        <dbReference type="EMBL" id="MCZ2655634.1"/>
    </source>
</evidence>
<evidence type="ECO:0000256" key="8">
    <source>
        <dbReference type="PIRSR" id="PIRSR001123-2"/>
    </source>
</evidence>
<dbReference type="RefSeq" id="WP_005806896.1">
    <property type="nucleotide sequence ID" value="NZ_CAEUHN010000012.1"/>
</dbReference>
<dbReference type="EMBL" id="JAPUAC010000013">
    <property type="protein sequence ID" value="MCZ2655634.1"/>
    <property type="molecule type" value="Genomic_DNA"/>
</dbReference>
<dbReference type="AlphaFoldDB" id="A0A081U1Q3"/>
<reference evidence="11 13" key="4">
    <citation type="submission" date="2019-03" db="EMBL/GenBank/DDBJ databases">
        <title>Complete genome assembly of MDR B. fragilis.</title>
        <authorList>
            <person name="Sydenham T.V."/>
            <person name="Hasman H."/>
            <person name="Justesen U.S."/>
        </authorList>
    </citation>
    <scope>NUCLEOTIDE SEQUENCE [LARGE SCALE GENOMIC DNA]</scope>
    <source>
        <strain evidence="11 13">DCMSKEJBY0001B</strain>
    </source>
</reference>
<evidence type="ECO:0000313" key="12">
    <source>
        <dbReference type="EMBL" id="RHH07524.1"/>
    </source>
</evidence>
<sequence length="353" mass="39069">MELDFLNSLLSINSVSGFENQAGKLFIDYIVPYVDSTDTDIMGNCYANIVNECNDKKKLKFLLEAHIDEIGFQVIYIDDNGYVYIRRNGGVDVQCIPGSQVIIQTSLGEEIHGIIGKTPIHLISPEERNKNIDLHTLWIDTGLSSDEVKSKISIGDVVAWKPNMIYLSDKRISSKGLDNKVGVYIISQVIKRLSKYKGTPYQVCGVASVQEEVGHRGAIICGYNMNPNIAISIDVDFATDVPNCPKSKFGDISLGKGVVIHKSIDNTILLTFLIEDIAKEENIKYQISARPISVGGTNAIVLQQTQSGIKTISLGIPCRYMHTPVELCDLDDINAAIDLIYHIIIKSDGRMMR</sequence>
<keyword evidence="2" id="KW-0031">Aminopeptidase</keyword>
<evidence type="ECO:0000313" key="9">
    <source>
        <dbReference type="EMBL" id="KFX74509.1"/>
    </source>
</evidence>
<dbReference type="Gene3D" id="3.40.630.10">
    <property type="entry name" value="Zn peptidases"/>
    <property type="match status" value="1"/>
</dbReference>
<reference evidence="9" key="2">
    <citation type="submission" date="2014-07" db="EMBL/GenBank/DDBJ databases">
        <title>Genetics and epidemiology of antimicrobial resistance in B. fragilis group.</title>
        <authorList>
            <person name="Sydenham T.V."/>
            <person name="Hasman H."/>
            <person name="Kemp M."/>
            <person name="Justesen U.S."/>
        </authorList>
    </citation>
    <scope>NUCLEOTIDE SEQUENCE [LARGE SCALE GENOMIC DNA]</scope>
    <source>
        <strain evidence="9">DCMOUH0018B</strain>
    </source>
</reference>
<dbReference type="InterPro" id="IPR023367">
    <property type="entry name" value="Peptidase_M42_dom2"/>
</dbReference>
<dbReference type="EMBL" id="QRJE01000034">
    <property type="protein sequence ID" value="RHH07524.1"/>
    <property type="molecule type" value="Genomic_DNA"/>
</dbReference>
<reference evidence="10" key="5">
    <citation type="submission" date="2022-12" db="EMBL/GenBank/DDBJ databases">
        <title>Development of a Multilocus Sequence Typing Scheme for Bacteroides fragilis Based on Whole Genome Sequencing Data and Clinical Application.</title>
        <authorList>
            <person name="Nielsen F.D."/>
            <person name="Justesen U.S."/>
        </authorList>
    </citation>
    <scope>NUCLEOTIDE SEQUENCE</scope>
    <source>
        <strain evidence="10">BF_BC_ODE_DK_2015_2</strain>
    </source>
</reference>
<dbReference type="PIRSF" id="PIRSF001123">
    <property type="entry name" value="PepA_GA"/>
    <property type="match status" value="1"/>
</dbReference>
<dbReference type="EMBL" id="JMZZ02000146">
    <property type="protein sequence ID" value="KFX74509.1"/>
    <property type="molecule type" value="Genomic_DNA"/>
</dbReference>
<gene>
    <name evidence="12" type="ORF">DW228_18915</name>
    <name evidence="11" type="ORF">EC80_018500</name>
    <name evidence="9" type="ORF">EE52_0212085</name>
    <name evidence="10" type="ORF">O1422_15830</name>
</gene>
<accession>A0A081U1Q3</accession>
<keyword evidence="5" id="KW-0378">Hydrolase</keyword>
<dbReference type="Proteomes" id="UP000266644">
    <property type="component" value="Unassembled WGS sequence"/>
</dbReference>
<evidence type="ECO:0000313" key="14">
    <source>
        <dbReference type="Proteomes" id="UP000266644"/>
    </source>
</evidence>
<dbReference type="InterPro" id="IPR051464">
    <property type="entry name" value="Peptidase_M42_aminopept"/>
</dbReference>
<evidence type="ECO:0000313" key="13">
    <source>
        <dbReference type="Proteomes" id="UP000036847"/>
    </source>
</evidence>
<dbReference type="InterPro" id="IPR008007">
    <property type="entry name" value="Peptidase_M42"/>
</dbReference>
<dbReference type="SUPFAM" id="SSF53187">
    <property type="entry name" value="Zn-dependent exopeptidases"/>
    <property type="match status" value="1"/>
</dbReference>
<keyword evidence="4 8" id="KW-0479">Metal-binding</keyword>
<comment type="similarity">
    <text evidence="1 6">Belongs to the peptidase M42 family.</text>
</comment>
<keyword evidence="3" id="KW-0645">Protease</keyword>
<feature type="binding site" evidence="8">
    <location>
        <position position="234"/>
    </location>
    <ligand>
        <name>Zn(2+)</name>
        <dbReference type="ChEBI" id="CHEBI:29105"/>
        <label>1</label>
    </ligand>
</feature>
<feature type="binding site" evidence="8">
    <location>
        <position position="178"/>
    </location>
    <ligand>
        <name>Zn(2+)</name>
        <dbReference type="ChEBI" id="CHEBI:29105"/>
        <label>1</label>
    </ligand>
</feature>
<dbReference type="Proteomes" id="UP001075704">
    <property type="component" value="Unassembled WGS sequence"/>
</dbReference>
<dbReference type="OrthoDB" id="9772053at2"/>
<dbReference type="Gene3D" id="2.40.30.40">
    <property type="entry name" value="Peptidase M42, domain 2"/>
    <property type="match status" value="1"/>
</dbReference>
<dbReference type="GO" id="GO:0046872">
    <property type="term" value="F:metal ion binding"/>
    <property type="evidence" value="ECO:0007669"/>
    <property type="project" value="UniProtKB-UniRule"/>
</dbReference>
<evidence type="ECO:0000256" key="5">
    <source>
        <dbReference type="ARBA" id="ARBA00022801"/>
    </source>
</evidence>
<dbReference type="PATRIC" id="fig|817.51.peg.1876"/>
<feature type="binding site" evidence="8">
    <location>
        <position position="178"/>
    </location>
    <ligand>
        <name>Zn(2+)</name>
        <dbReference type="ChEBI" id="CHEBI:29105"/>
        <label>2</label>
    </ligand>
</feature>
<feature type="binding site" evidence="8">
    <location>
        <position position="66"/>
    </location>
    <ligand>
        <name>Zn(2+)</name>
        <dbReference type="ChEBI" id="CHEBI:29105"/>
        <label>1</label>
    </ligand>
</feature>
<dbReference type="PANTHER" id="PTHR32481">
    <property type="entry name" value="AMINOPEPTIDASE"/>
    <property type="match status" value="1"/>
</dbReference>